<dbReference type="InterPro" id="IPR007219">
    <property type="entry name" value="XnlR_reg_dom"/>
</dbReference>
<keyword evidence="2" id="KW-0804">Transcription</keyword>
<dbReference type="GO" id="GO:0000435">
    <property type="term" value="P:positive regulation of transcription from RNA polymerase II promoter by galactose"/>
    <property type="evidence" value="ECO:0007669"/>
    <property type="project" value="TreeGrafter"/>
</dbReference>
<evidence type="ECO:0000256" key="1">
    <source>
        <dbReference type="ARBA" id="ARBA00023015"/>
    </source>
</evidence>
<proteinExistence type="predicted"/>
<dbReference type="GO" id="GO:0005634">
    <property type="term" value="C:nucleus"/>
    <property type="evidence" value="ECO:0007669"/>
    <property type="project" value="TreeGrafter"/>
</dbReference>
<dbReference type="GO" id="GO:0006351">
    <property type="term" value="P:DNA-templated transcription"/>
    <property type="evidence" value="ECO:0007669"/>
    <property type="project" value="InterPro"/>
</dbReference>
<dbReference type="GO" id="GO:0000978">
    <property type="term" value="F:RNA polymerase II cis-regulatory region sequence-specific DNA binding"/>
    <property type="evidence" value="ECO:0007669"/>
    <property type="project" value="TreeGrafter"/>
</dbReference>
<evidence type="ECO:0000256" key="4">
    <source>
        <dbReference type="SAM" id="MobiDB-lite"/>
    </source>
</evidence>
<dbReference type="EMBL" id="JAVRRJ010000004">
    <property type="protein sequence ID" value="KAK5085655.1"/>
    <property type="molecule type" value="Genomic_DNA"/>
</dbReference>
<gene>
    <name evidence="6" type="ORF">LTR05_004942</name>
</gene>
<name>A0AAN7SZM2_9EURO</name>
<evidence type="ECO:0000256" key="2">
    <source>
        <dbReference type="ARBA" id="ARBA00023163"/>
    </source>
</evidence>
<reference evidence="6 7" key="1">
    <citation type="submission" date="2023-08" db="EMBL/GenBank/DDBJ databases">
        <title>Black Yeasts Isolated from many extreme environments.</title>
        <authorList>
            <person name="Coleine C."/>
            <person name="Stajich J.E."/>
            <person name="Selbmann L."/>
        </authorList>
    </citation>
    <scope>NUCLEOTIDE SEQUENCE [LARGE SCALE GENOMIC DNA]</scope>
    <source>
        <strain evidence="6 7">CCFEE 5910</strain>
    </source>
</reference>
<evidence type="ECO:0000256" key="3">
    <source>
        <dbReference type="ARBA" id="ARBA00023242"/>
    </source>
</evidence>
<comment type="caution">
    <text evidence="6">The sequence shown here is derived from an EMBL/GenBank/DDBJ whole genome shotgun (WGS) entry which is preliminary data.</text>
</comment>
<accession>A0AAN7SZM2</accession>
<dbReference type="InterPro" id="IPR051127">
    <property type="entry name" value="Fungal_SecMet_Regulators"/>
</dbReference>
<feature type="region of interest" description="Disordered" evidence="4">
    <location>
        <begin position="1"/>
        <end position="32"/>
    </location>
</feature>
<protein>
    <recommendedName>
        <fullName evidence="5">Xylanolytic transcriptional activator regulatory domain-containing protein</fullName>
    </recommendedName>
</protein>
<dbReference type="CDD" id="cd12148">
    <property type="entry name" value="fungal_TF_MHR"/>
    <property type="match status" value="1"/>
</dbReference>
<sequence length="560" mass="63257">MPHAGRPANGENVSPAFTLETPPMGELDWDERPSNVHANRLNDGMASLADRNGYMGIASGSALLRMAGDGYGEELVNGQGHASAQISPPILPALYSLAQLEPFIDSYFATYHISYPIVHEPTFRAQFMDVIPRPNGRSWHVLMYIIAAIGCFAAESSGPPQADIGLFDAAKSRMSVDMIETGNITLVQAMTLISNYVQKRNRPNSGYNYMGLAKRMAWGLALHKEFPAWRDQPFRLELRRRVWWALYIFDVGAIITFSRPLDMPADGIEVGLPLNIGDSAITSSTRRTPEESDYTTLYTHVRCQSLFHLATNNIYQRLISVIPSAEEMLELDAIHLQQWLQSLPVYFAESSVQPVKFRLCHAILQWRWRNFRLLMFRPYLMRRFMKHQQSNTSTSNTNNSSPAEDAAIRVCLATAHESIRMISKYWMEEHQNVLTCWYALYFLFQAVLLPVISLRNDSYSELAPSWRDDILLALDTISDLNRLNPAAARCHSVITKLCGAYLAMDISLWESPTNESPQTQMNTLFSFLCGPITDSQLFDVQNLQLQESSFMDFMGELGAP</sequence>
<evidence type="ECO:0000313" key="7">
    <source>
        <dbReference type="Proteomes" id="UP001309876"/>
    </source>
</evidence>
<keyword evidence="3" id="KW-0539">Nucleus</keyword>
<organism evidence="6 7">
    <name type="scientific">Lithohypha guttulata</name>
    <dbReference type="NCBI Taxonomy" id="1690604"/>
    <lineage>
        <taxon>Eukaryota</taxon>
        <taxon>Fungi</taxon>
        <taxon>Dikarya</taxon>
        <taxon>Ascomycota</taxon>
        <taxon>Pezizomycotina</taxon>
        <taxon>Eurotiomycetes</taxon>
        <taxon>Chaetothyriomycetidae</taxon>
        <taxon>Chaetothyriales</taxon>
        <taxon>Trichomeriaceae</taxon>
        <taxon>Lithohypha</taxon>
    </lineage>
</organism>
<dbReference type="GO" id="GO:0008270">
    <property type="term" value="F:zinc ion binding"/>
    <property type="evidence" value="ECO:0007669"/>
    <property type="project" value="InterPro"/>
</dbReference>
<dbReference type="Pfam" id="PF04082">
    <property type="entry name" value="Fungal_trans"/>
    <property type="match status" value="1"/>
</dbReference>
<dbReference type="PANTHER" id="PTHR47424">
    <property type="entry name" value="REGULATORY PROTEIN GAL4"/>
    <property type="match status" value="1"/>
</dbReference>
<evidence type="ECO:0000259" key="5">
    <source>
        <dbReference type="SMART" id="SM00906"/>
    </source>
</evidence>
<keyword evidence="1" id="KW-0805">Transcription regulation</keyword>
<evidence type="ECO:0000313" key="6">
    <source>
        <dbReference type="EMBL" id="KAK5085655.1"/>
    </source>
</evidence>
<dbReference type="SMART" id="SM00906">
    <property type="entry name" value="Fungal_trans"/>
    <property type="match status" value="1"/>
</dbReference>
<dbReference type="Proteomes" id="UP001309876">
    <property type="component" value="Unassembled WGS sequence"/>
</dbReference>
<keyword evidence="7" id="KW-1185">Reference proteome</keyword>
<dbReference type="PANTHER" id="PTHR47424:SF2">
    <property type="entry name" value="TRANSCRIPTION FACTOR DOMAIN-CONTAINING PROTEIN-RELATED"/>
    <property type="match status" value="1"/>
</dbReference>
<dbReference type="AlphaFoldDB" id="A0AAN7SZM2"/>
<feature type="domain" description="Xylanolytic transcriptional activator regulatory" evidence="5">
    <location>
        <begin position="206"/>
        <end position="279"/>
    </location>
</feature>
<dbReference type="GO" id="GO:0000981">
    <property type="term" value="F:DNA-binding transcription factor activity, RNA polymerase II-specific"/>
    <property type="evidence" value="ECO:0007669"/>
    <property type="project" value="TreeGrafter"/>
</dbReference>